<evidence type="ECO:0000256" key="1">
    <source>
        <dbReference type="ARBA" id="ARBA00011040"/>
    </source>
</evidence>
<feature type="domain" description="ArsA/GET3 Anion-transporting ATPase-like" evidence="4">
    <location>
        <begin position="351"/>
        <end position="645"/>
    </location>
</feature>
<dbReference type="RefSeq" id="WP_128797096.1">
    <property type="nucleotide sequence ID" value="NZ_CP034669.1"/>
</dbReference>
<dbReference type="CDD" id="cd02035">
    <property type="entry name" value="ArsA"/>
    <property type="match status" value="2"/>
</dbReference>
<evidence type="ECO:0000256" key="3">
    <source>
        <dbReference type="ARBA" id="ARBA00066752"/>
    </source>
</evidence>
<dbReference type="AlphaFoldDB" id="A0A410RTP0"/>
<dbReference type="Proteomes" id="UP000288758">
    <property type="component" value="Chromosome"/>
</dbReference>
<dbReference type="GO" id="GO:0005524">
    <property type="term" value="F:ATP binding"/>
    <property type="evidence" value="ECO:0007669"/>
    <property type="project" value="InterPro"/>
</dbReference>
<evidence type="ECO:0000313" key="6">
    <source>
        <dbReference type="Proteomes" id="UP000288758"/>
    </source>
</evidence>
<organism evidence="5 6">
    <name type="scientific">Corallococcus coralloides</name>
    <name type="common">Myxococcus coralloides</name>
    <dbReference type="NCBI Taxonomy" id="184914"/>
    <lineage>
        <taxon>Bacteria</taxon>
        <taxon>Pseudomonadati</taxon>
        <taxon>Myxococcota</taxon>
        <taxon>Myxococcia</taxon>
        <taxon>Myxococcales</taxon>
        <taxon>Cystobacterineae</taxon>
        <taxon>Myxococcaceae</taxon>
        <taxon>Corallococcus</taxon>
    </lineage>
</organism>
<dbReference type="EC" id="7.3.2.7" evidence="3"/>
<reference evidence="5 6" key="1">
    <citation type="submission" date="2018-12" db="EMBL/GenBank/DDBJ databases">
        <title>Complete Genome Sequence of the Corallopyronin A producing Myxobacterium Corallococcus coralloides B035.</title>
        <authorList>
            <person name="Bouhired S.M."/>
            <person name="Rupp O."/>
            <person name="Blom J."/>
            <person name="Schaeberle T.F."/>
            <person name="Kehraus S."/>
            <person name="Schiefer A."/>
            <person name="Pfarr K."/>
            <person name="Goesmann A."/>
            <person name="Hoerauf A."/>
            <person name="Koenig G.M."/>
        </authorList>
    </citation>
    <scope>NUCLEOTIDE SEQUENCE [LARGE SCALE GENOMIC DNA]</scope>
    <source>
        <strain evidence="5 6">B035</strain>
    </source>
</reference>
<dbReference type="GO" id="GO:0016887">
    <property type="term" value="F:ATP hydrolysis activity"/>
    <property type="evidence" value="ECO:0007669"/>
    <property type="project" value="InterPro"/>
</dbReference>
<name>A0A410RTP0_CORCK</name>
<feature type="domain" description="ArsA/GET3 Anion-transporting ATPase-like" evidence="4">
    <location>
        <begin position="9"/>
        <end position="312"/>
    </location>
</feature>
<dbReference type="GO" id="GO:0015446">
    <property type="term" value="F:ATPase-coupled arsenite transmembrane transporter activity"/>
    <property type="evidence" value="ECO:0007669"/>
    <property type="project" value="UniProtKB-EC"/>
</dbReference>
<comment type="similarity">
    <text evidence="1">Belongs to the arsA ATPase family.</text>
</comment>
<dbReference type="NCBIfam" id="TIGR00345">
    <property type="entry name" value="GET3_arsA_TRC40"/>
    <property type="match status" value="2"/>
</dbReference>
<evidence type="ECO:0000256" key="2">
    <source>
        <dbReference type="ARBA" id="ARBA00052296"/>
    </source>
</evidence>
<comment type="catalytic activity">
    <reaction evidence="2">
        <text>arsenite(in) + ATP + H2O = arsenite(out) + ADP + phosphate + H(+)</text>
        <dbReference type="Rhea" id="RHEA:11348"/>
        <dbReference type="ChEBI" id="CHEBI:15377"/>
        <dbReference type="ChEBI" id="CHEBI:15378"/>
        <dbReference type="ChEBI" id="CHEBI:29242"/>
        <dbReference type="ChEBI" id="CHEBI:30616"/>
        <dbReference type="ChEBI" id="CHEBI:43474"/>
        <dbReference type="ChEBI" id="CHEBI:456216"/>
        <dbReference type="EC" id="7.3.2.7"/>
    </reaction>
</comment>
<dbReference type="InterPro" id="IPR027417">
    <property type="entry name" value="P-loop_NTPase"/>
</dbReference>
<evidence type="ECO:0000313" key="5">
    <source>
        <dbReference type="EMBL" id="QAT85304.1"/>
    </source>
</evidence>
<dbReference type="SUPFAM" id="SSF52540">
    <property type="entry name" value="P-loop containing nucleoside triphosphate hydrolases"/>
    <property type="match status" value="2"/>
</dbReference>
<dbReference type="InterPro" id="IPR016300">
    <property type="entry name" value="ATPase_ArsA/GET3"/>
</dbReference>
<gene>
    <name evidence="5" type="primary">arsA_2</name>
    <name evidence="5" type="ORF">EJ065_3743</name>
</gene>
<sequence>MSDARVLHFFGGKGGVGKTTLAAAYAVRLSEEAPKHRVLVVSLDPVQSLSDLVKKKLPAKPTRLQAGKGEGGLFGAELNPPALLKPFLAEYLPALAKAAVKGTHLSDEELGKLYQQAVPGLEELVALFHVVELLESGDYDRIVVDTAPTSHTLRLFDMPAQLRKFLGFVKAGQDRAAPAPSGKGKKAAAAAAAAEGSGGFLEQVGQRAEKLLALLKDPARTAFHLVALAEPVPEAQTRMYFTQLRERGLPVTEVVVNQVEDHEGCQACQGRRGLQAPHVRKYQALDKTVPVNLLGRREVAPRGLDGLKEFAKEWAAGKETKALEFSAAEGPPALVRAPSMPPIAAPPLPPTRLIFFVGQGGVGKSSCAAAAAVTLTEKEGPVLLISTDPAHSLSDVLQSRLTDTETQVKGTKGLYARELDMAGWFNALRKRLKEKAEKAFEGAPKAGNDVPADLLYLRNLLECAPPGIDELAAMSVLTDALVQERFKRIVVDSSPQVTNVRVVELADTAKTWLGALHGILNKHRAKGLGELADDLAAMLKHVKRFEDALASPSESRFVVVTRGEDLASSRTERLVEYLKEKKLQVERVLVNRVGPKSTCEKCENRRKLELNAAKAMEKKIGLPVTMAPALGRHPAGLRELKAFRTAWYALSAPPAKIKAA</sequence>
<dbReference type="Pfam" id="PF02374">
    <property type="entry name" value="ArsA_ATPase"/>
    <property type="match status" value="2"/>
</dbReference>
<dbReference type="EMBL" id="CP034669">
    <property type="protein sequence ID" value="QAT85304.1"/>
    <property type="molecule type" value="Genomic_DNA"/>
</dbReference>
<proteinExistence type="inferred from homology"/>
<evidence type="ECO:0000259" key="4">
    <source>
        <dbReference type="Pfam" id="PF02374"/>
    </source>
</evidence>
<dbReference type="PANTHER" id="PTHR10803:SF3">
    <property type="entry name" value="ATPASE GET3"/>
    <property type="match status" value="1"/>
</dbReference>
<accession>A0A410RTP0</accession>
<dbReference type="Gene3D" id="3.40.50.300">
    <property type="entry name" value="P-loop containing nucleotide triphosphate hydrolases"/>
    <property type="match status" value="2"/>
</dbReference>
<dbReference type="PANTHER" id="PTHR10803">
    <property type="entry name" value="ARSENICAL PUMP-DRIVING ATPASE ARSENITE-TRANSLOCATING ATPASE"/>
    <property type="match status" value="1"/>
</dbReference>
<dbReference type="InterPro" id="IPR025723">
    <property type="entry name" value="ArsA/GET3_ATPase-like"/>
</dbReference>
<protein>
    <recommendedName>
        <fullName evidence="3">arsenite-transporting ATPase</fullName>
        <ecNumber evidence="3">7.3.2.7</ecNumber>
    </recommendedName>
</protein>